<name>A0ABS2QJ77_9BACI</name>
<reference evidence="1 2" key="1">
    <citation type="submission" date="2021-01" db="EMBL/GenBank/DDBJ databases">
        <title>Genomic Encyclopedia of Type Strains, Phase IV (KMG-IV): sequencing the most valuable type-strain genomes for metagenomic binning, comparative biology and taxonomic classification.</title>
        <authorList>
            <person name="Goeker M."/>
        </authorList>
    </citation>
    <scope>NUCLEOTIDE SEQUENCE [LARGE SCALE GENOMIC DNA]</scope>
    <source>
        <strain evidence="1 2">DSM 105482</strain>
    </source>
</reference>
<gene>
    <name evidence="1" type="ORF">JOC77_002484</name>
</gene>
<dbReference type="EMBL" id="JAFBFI010000010">
    <property type="protein sequence ID" value="MBM7693045.1"/>
    <property type="molecule type" value="Genomic_DNA"/>
</dbReference>
<evidence type="ECO:0000313" key="1">
    <source>
        <dbReference type="EMBL" id="MBM7693045.1"/>
    </source>
</evidence>
<dbReference type="Proteomes" id="UP000823486">
    <property type="component" value="Unassembled WGS sequence"/>
</dbReference>
<evidence type="ECO:0008006" key="3">
    <source>
        <dbReference type="Google" id="ProtNLM"/>
    </source>
</evidence>
<accession>A0ABS2QJ77</accession>
<protein>
    <recommendedName>
        <fullName evidence="3">Cytosolic protein</fullName>
    </recommendedName>
</protein>
<keyword evidence="2" id="KW-1185">Reference proteome</keyword>
<comment type="caution">
    <text evidence="1">The sequence shown here is derived from an EMBL/GenBank/DDBJ whole genome shotgun (WGS) entry which is preliminary data.</text>
</comment>
<evidence type="ECO:0000313" key="2">
    <source>
        <dbReference type="Proteomes" id="UP000823486"/>
    </source>
</evidence>
<proteinExistence type="predicted"/>
<sequence>MSTIYEKFDILSLRDIHRQLNEIQLLASAEESKDRELRYILHHVTRAAGMLCSILEQHLEGKIDIDDPLEFIENKVGEALMSAKRMEERM</sequence>
<organism evidence="1 2">
    <name type="scientific">Peribacillus deserti</name>
    <dbReference type="NCBI Taxonomy" id="673318"/>
    <lineage>
        <taxon>Bacteria</taxon>
        <taxon>Bacillati</taxon>
        <taxon>Bacillota</taxon>
        <taxon>Bacilli</taxon>
        <taxon>Bacillales</taxon>
        <taxon>Bacillaceae</taxon>
        <taxon>Peribacillus</taxon>
    </lineage>
</organism>
<dbReference type="RefSeq" id="WP_204543556.1">
    <property type="nucleotide sequence ID" value="NZ_JAFBFI010000010.1"/>
</dbReference>